<dbReference type="InterPro" id="IPR050833">
    <property type="entry name" value="Poly_Biosynth_Transport"/>
</dbReference>
<dbReference type="RefSeq" id="WP_048092350.1">
    <property type="nucleotide sequence ID" value="NZ_JMIY01000007.1"/>
</dbReference>
<evidence type="ECO:0000256" key="5">
    <source>
        <dbReference type="ARBA" id="ARBA00023136"/>
    </source>
</evidence>
<dbReference type="EMBL" id="JMIY01000007">
    <property type="protein sequence ID" value="KCZ70616.1"/>
    <property type="molecule type" value="Genomic_DNA"/>
</dbReference>
<feature type="transmembrane region" description="Helical" evidence="6">
    <location>
        <begin position="252"/>
        <end position="271"/>
    </location>
</feature>
<feature type="transmembrane region" description="Helical" evidence="6">
    <location>
        <begin position="38"/>
        <end position="55"/>
    </location>
</feature>
<organism evidence="7 8">
    <name type="scientific">Candidatus Methanoperedens nitratireducens</name>
    <dbReference type="NCBI Taxonomy" id="1392998"/>
    <lineage>
        <taxon>Archaea</taxon>
        <taxon>Methanobacteriati</taxon>
        <taxon>Methanobacteriota</taxon>
        <taxon>Stenosarchaea group</taxon>
        <taxon>Methanomicrobia</taxon>
        <taxon>Methanosarcinales</taxon>
        <taxon>ANME-2 cluster</taxon>
        <taxon>Candidatus Methanoperedentaceae</taxon>
        <taxon>Candidatus Methanoperedens</taxon>
    </lineage>
</organism>
<evidence type="ECO:0000256" key="6">
    <source>
        <dbReference type="SAM" id="Phobius"/>
    </source>
</evidence>
<dbReference type="CDD" id="cd13128">
    <property type="entry name" value="MATE_Wzx_like"/>
    <property type="match status" value="1"/>
</dbReference>
<keyword evidence="5 6" id="KW-0472">Membrane</keyword>
<proteinExistence type="predicted"/>
<keyword evidence="4 6" id="KW-1133">Transmembrane helix</keyword>
<keyword evidence="8" id="KW-1185">Reference proteome</keyword>
<accession>A0A062UUA8</accession>
<feature type="transmembrane region" description="Helical" evidence="6">
    <location>
        <begin position="7"/>
        <end position="26"/>
    </location>
</feature>
<feature type="transmembrane region" description="Helical" evidence="6">
    <location>
        <begin position="415"/>
        <end position="433"/>
    </location>
</feature>
<evidence type="ECO:0000256" key="2">
    <source>
        <dbReference type="ARBA" id="ARBA00022475"/>
    </source>
</evidence>
<dbReference type="OrthoDB" id="19148at2157"/>
<keyword evidence="2" id="KW-1003">Cell membrane</keyword>
<feature type="transmembrane region" description="Helical" evidence="6">
    <location>
        <begin position="115"/>
        <end position="136"/>
    </location>
</feature>
<name>A0A062UUA8_9EURY</name>
<evidence type="ECO:0000313" key="7">
    <source>
        <dbReference type="EMBL" id="KCZ70616.1"/>
    </source>
</evidence>
<gene>
    <name evidence="7" type="ORF">ANME2D_02637</name>
</gene>
<evidence type="ECO:0000256" key="3">
    <source>
        <dbReference type="ARBA" id="ARBA00022692"/>
    </source>
</evidence>
<dbReference type="PANTHER" id="PTHR30250">
    <property type="entry name" value="PST FAMILY PREDICTED COLANIC ACID TRANSPORTER"/>
    <property type="match status" value="1"/>
</dbReference>
<feature type="transmembrane region" description="Helical" evidence="6">
    <location>
        <begin position="148"/>
        <end position="168"/>
    </location>
</feature>
<evidence type="ECO:0000256" key="4">
    <source>
        <dbReference type="ARBA" id="ARBA00022989"/>
    </source>
</evidence>
<feature type="transmembrane region" description="Helical" evidence="6">
    <location>
        <begin position="291"/>
        <end position="309"/>
    </location>
</feature>
<sequence length="479" mass="52350">MASMGQGAVYLMISNIIFLGSGYAIHVGLGRLLGPEDYGIFGVTIAIITFVGLLLRSGITQAASKFIAEDTEKSKIIAQKTAKLQFVFGITVFLIYFFSSELIADMFGDKELIPYIKLSSFAILTYAVFALYLNIVNGLKHYGDQARMLSIYSLAKLGGVFLLVALGFGIYGAVIGFILAPVAGAIAGIKYLKIDFIKNIGDFDIKKLIYFAAPLTVFAVSYNLIGSIDLFLVKSILSENIYTGYYTASGTIARVPAFLFLGLSMALFPAVSKAVIKKDQTLTTSYIQDSLRYMLMLIIPVSFLINATADDLVSFLYSAKYAPAAEPLKILIFGWALLALFQLLATILSAGGYPRLPAYIVCLSLLISFLFNSILIPVYGLPGAALATTVTGLFAVSLAALYVHKIYRASVGLSSILKIFGASVVVNFLAGNIKIHHYFLPIEYIILFGIYILFLFFLREINNKDFQTFKNLIKKEVTV</sequence>
<feature type="transmembrane region" description="Helical" evidence="6">
    <location>
        <begin position="329"/>
        <end position="351"/>
    </location>
</feature>
<protein>
    <submittedName>
        <fullName evidence="7">Membrane protein involved in the export of O-antigen and teichoic acid</fullName>
    </submittedName>
</protein>
<feature type="transmembrane region" description="Helical" evidence="6">
    <location>
        <begin position="385"/>
        <end position="403"/>
    </location>
</feature>
<feature type="transmembrane region" description="Helical" evidence="6">
    <location>
        <begin position="84"/>
        <end position="103"/>
    </location>
</feature>
<dbReference type="GO" id="GO:0005886">
    <property type="term" value="C:plasma membrane"/>
    <property type="evidence" value="ECO:0007669"/>
    <property type="project" value="UniProtKB-SubCell"/>
</dbReference>
<evidence type="ECO:0000313" key="8">
    <source>
        <dbReference type="Proteomes" id="UP000027153"/>
    </source>
</evidence>
<comment type="caution">
    <text evidence="7">The sequence shown here is derived from an EMBL/GenBank/DDBJ whole genome shotgun (WGS) entry which is preliminary data.</text>
</comment>
<dbReference type="PANTHER" id="PTHR30250:SF11">
    <property type="entry name" value="O-ANTIGEN TRANSPORTER-RELATED"/>
    <property type="match status" value="1"/>
</dbReference>
<dbReference type="Proteomes" id="UP000027153">
    <property type="component" value="Unassembled WGS sequence"/>
</dbReference>
<reference evidence="7 8" key="1">
    <citation type="journal article" date="2013" name="Nature">
        <title>Anaerobic oxidation of methane coupled to nitrate reduction in a novel archaeal lineage.</title>
        <authorList>
            <person name="Haroon M.F."/>
            <person name="Hu S."/>
            <person name="Shi Y."/>
            <person name="Imelfort M."/>
            <person name="Keller J."/>
            <person name="Hugenholtz P."/>
            <person name="Yuan Z."/>
            <person name="Tyson G.W."/>
        </authorList>
    </citation>
    <scope>NUCLEOTIDE SEQUENCE [LARGE SCALE GENOMIC DNA]</scope>
    <source>
        <strain evidence="7 8">ANME-2d</strain>
    </source>
</reference>
<feature type="transmembrane region" description="Helical" evidence="6">
    <location>
        <begin position="439"/>
        <end position="458"/>
    </location>
</feature>
<feature type="transmembrane region" description="Helical" evidence="6">
    <location>
        <begin position="208"/>
        <end position="232"/>
    </location>
</feature>
<comment type="subcellular location">
    <subcellularLocation>
        <location evidence="1">Cell membrane</location>
        <topology evidence="1">Multi-pass membrane protein</topology>
    </subcellularLocation>
</comment>
<feature type="transmembrane region" description="Helical" evidence="6">
    <location>
        <begin position="358"/>
        <end position="379"/>
    </location>
</feature>
<dbReference type="AlphaFoldDB" id="A0A062UUA8"/>
<evidence type="ECO:0000256" key="1">
    <source>
        <dbReference type="ARBA" id="ARBA00004651"/>
    </source>
</evidence>
<feature type="transmembrane region" description="Helical" evidence="6">
    <location>
        <begin position="174"/>
        <end position="192"/>
    </location>
</feature>
<keyword evidence="3 6" id="KW-0812">Transmembrane</keyword>
<dbReference type="Pfam" id="PF13440">
    <property type="entry name" value="Polysacc_synt_3"/>
    <property type="match status" value="1"/>
</dbReference>